<dbReference type="EMBL" id="MU273646">
    <property type="protein sequence ID" value="KAI0029974.1"/>
    <property type="molecule type" value="Genomic_DNA"/>
</dbReference>
<sequence length="280" mass="30640">MCAESEYRVEDHDVTVEGGTIPVRVTIPPYQQEDETFPLLVYYHGGGFFAGDIGMRDYQMRYLSCKLRIVTVNVGYRRLSTEPAPIPQNDSYLALKWAYTNSSSLSADTTKGFVAMGQSAGGQLAAVASQRAAAEGMPLTGQVLQIPATCHPDAVPDKWKDRLLSRDQNKDAPALPRIACEHSARFLGGTPTDLSISPLLAPSQILSKLPRTHVQVCGLDPLRDEGILYEKLLKDAGVETRLDIYPGVPHSFEDFAPEISLAKKLIADLERGIKWVVLGA</sequence>
<comment type="caution">
    <text evidence="1">The sequence shown here is derived from an EMBL/GenBank/DDBJ whole genome shotgun (WGS) entry which is preliminary data.</text>
</comment>
<reference evidence="1" key="2">
    <citation type="journal article" date="2022" name="New Phytol.">
        <title>Evolutionary transition to the ectomycorrhizal habit in the genomes of a hyperdiverse lineage of mushroom-forming fungi.</title>
        <authorList>
            <person name="Looney B."/>
            <person name="Miyauchi S."/>
            <person name="Morin E."/>
            <person name="Drula E."/>
            <person name="Courty P.E."/>
            <person name="Kohler A."/>
            <person name="Kuo A."/>
            <person name="LaButti K."/>
            <person name="Pangilinan J."/>
            <person name="Lipzen A."/>
            <person name="Riley R."/>
            <person name="Andreopoulos W."/>
            <person name="He G."/>
            <person name="Johnson J."/>
            <person name="Nolan M."/>
            <person name="Tritt A."/>
            <person name="Barry K.W."/>
            <person name="Grigoriev I.V."/>
            <person name="Nagy L.G."/>
            <person name="Hibbett D."/>
            <person name="Henrissat B."/>
            <person name="Matheny P.B."/>
            <person name="Labbe J."/>
            <person name="Martin F.M."/>
        </authorList>
    </citation>
    <scope>NUCLEOTIDE SEQUENCE</scope>
    <source>
        <strain evidence="1">EC-137</strain>
    </source>
</reference>
<proteinExistence type="predicted"/>
<keyword evidence="2" id="KW-1185">Reference proteome</keyword>
<evidence type="ECO:0000313" key="2">
    <source>
        <dbReference type="Proteomes" id="UP000814128"/>
    </source>
</evidence>
<reference evidence="1" key="1">
    <citation type="submission" date="2021-02" db="EMBL/GenBank/DDBJ databases">
        <authorList>
            <consortium name="DOE Joint Genome Institute"/>
            <person name="Ahrendt S."/>
            <person name="Looney B.P."/>
            <person name="Miyauchi S."/>
            <person name="Morin E."/>
            <person name="Drula E."/>
            <person name="Courty P.E."/>
            <person name="Chicoki N."/>
            <person name="Fauchery L."/>
            <person name="Kohler A."/>
            <person name="Kuo A."/>
            <person name="Labutti K."/>
            <person name="Pangilinan J."/>
            <person name="Lipzen A."/>
            <person name="Riley R."/>
            <person name="Andreopoulos W."/>
            <person name="He G."/>
            <person name="Johnson J."/>
            <person name="Barry K.W."/>
            <person name="Grigoriev I.V."/>
            <person name="Nagy L."/>
            <person name="Hibbett D."/>
            <person name="Henrissat B."/>
            <person name="Matheny P.B."/>
            <person name="Labbe J."/>
            <person name="Martin F."/>
        </authorList>
    </citation>
    <scope>NUCLEOTIDE SEQUENCE</scope>
    <source>
        <strain evidence="1">EC-137</strain>
    </source>
</reference>
<name>A0ACB8QDS5_9AGAM</name>
<protein>
    <submittedName>
        <fullName evidence="1">Alpha/beta-hydrolase</fullName>
    </submittedName>
</protein>
<dbReference type="Proteomes" id="UP000814128">
    <property type="component" value="Unassembled WGS sequence"/>
</dbReference>
<accession>A0ACB8QDS5</accession>
<gene>
    <name evidence="1" type="ORF">K488DRAFT_55209</name>
</gene>
<evidence type="ECO:0000313" key="1">
    <source>
        <dbReference type="EMBL" id="KAI0029974.1"/>
    </source>
</evidence>
<organism evidence="1 2">
    <name type="scientific">Vararia minispora EC-137</name>
    <dbReference type="NCBI Taxonomy" id="1314806"/>
    <lineage>
        <taxon>Eukaryota</taxon>
        <taxon>Fungi</taxon>
        <taxon>Dikarya</taxon>
        <taxon>Basidiomycota</taxon>
        <taxon>Agaricomycotina</taxon>
        <taxon>Agaricomycetes</taxon>
        <taxon>Russulales</taxon>
        <taxon>Lachnocladiaceae</taxon>
        <taxon>Vararia</taxon>
    </lineage>
</organism>